<dbReference type="FunFam" id="1.25.40.10:FF:000381">
    <property type="entry name" value="Pentatricopeptide repeat-containing protein"/>
    <property type="match status" value="1"/>
</dbReference>
<protein>
    <recommendedName>
        <fullName evidence="5">Pentacotripeptide-repeat region of PRORP domain-containing protein</fullName>
    </recommendedName>
</protein>
<dbReference type="Gramene" id="EFJ19943">
    <property type="protein sequence ID" value="EFJ19943"/>
    <property type="gene ID" value="SELMODRAFT_109727"/>
</dbReference>
<proteinExistence type="predicted"/>
<dbReference type="NCBIfam" id="TIGR00756">
    <property type="entry name" value="PPR"/>
    <property type="match status" value="4"/>
</dbReference>
<dbReference type="OrthoDB" id="185373at2759"/>
<dbReference type="Pfam" id="PF01535">
    <property type="entry name" value="PPR"/>
    <property type="match status" value="6"/>
</dbReference>
<name>D8S6H0_SELML</name>
<dbReference type="InterPro" id="IPR046960">
    <property type="entry name" value="PPR_At4g14850-like_plant"/>
</dbReference>
<evidence type="ECO:0000256" key="1">
    <source>
        <dbReference type="ARBA" id="ARBA00022737"/>
    </source>
</evidence>
<dbReference type="PROSITE" id="PS51375">
    <property type="entry name" value="PPR"/>
    <property type="match status" value="5"/>
</dbReference>
<organism evidence="4">
    <name type="scientific">Selaginella moellendorffii</name>
    <name type="common">Spikemoss</name>
    <dbReference type="NCBI Taxonomy" id="88036"/>
    <lineage>
        <taxon>Eukaryota</taxon>
        <taxon>Viridiplantae</taxon>
        <taxon>Streptophyta</taxon>
        <taxon>Embryophyta</taxon>
        <taxon>Tracheophyta</taxon>
        <taxon>Lycopodiopsida</taxon>
        <taxon>Selaginellales</taxon>
        <taxon>Selaginellaceae</taxon>
        <taxon>Selaginella</taxon>
    </lineage>
</organism>
<dbReference type="AlphaFoldDB" id="D8S6H0"/>
<feature type="repeat" description="PPR" evidence="2">
    <location>
        <begin position="521"/>
        <end position="555"/>
    </location>
</feature>
<feature type="repeat" description="PPR" evidence="2">
    <location>
        <begin position="314"/>
        <end position="348"/>
    </location>
</feature>
<dbReference type="HOGENOM" id="CLU_002706_15_6_1"/>
<dbReference type="FunFam" id="1.25.40.10:FF:000158">
    <property type="entry name" value="pentatricopeptide repeat-containing protein At2g33680"/>
    <property type="match status" value="1"/>
</dbReference>
<dbReference type="Pfam" id="PF13041">
    <property type="entry name" value="PPR_2"/>
    <property type="match status" value="3"/>
</dbReference>
<dbReference type="KEGG" id="smo:SELMODRAFT_109727"/>
<dbReference type="PANTHER" id="PTHR47926:SF533">
    <property type="entry name" value="DYW DOMAIN-CONTAINING PROTEIN"/>
    <property type="match status" value="1"/>
</dbReference>
<dbReference type="GO" id="GO:0009451">
    <property type="term" value="P:RNA modification"/>
    <property type="evidence" value="ECO:0007669"/>
    <property type="project" value="InterPro"/>
</dbReference>
<feature type="repeat" description="PPR" evidence="2">
    <location>
        <begin position="423"/>
        <end position="457"/>
    </location>
</feature>
<dbReference type="GO" id="GO:0048731">
    <property type="term" value="P:system development"/>
    <property type="evidence" value="ECO:0007669"/>
    <property type="project" value="UniProtKB-ARBA"/>
</dbReference>
<dbReference type="GO" id="GO:0003723">
    <property type="term" value="F:RNA binding"/>
    <property type="evidence" value="ECO:0007669"/>
    <property type="project" value="InterPro"/>
</dbReference>
<keyword evidence="1" id="KW-0677">Repeat</keyword>
<feature type="repeat" description="PPR" evidence="2">
    <location>
        <begin position="211"/>
        <end position="245"/>
    </location>
</feature>
<feature type="repeat" description="PPR" evidence="2">
    <location>
        <begin position="76"/>
        <end position="110"/>
    </location>
</feature>
<dbReference type="InterPro" id="IPR002885">
    <property type="entry name" value="PPR_rpt"/>
</dbReference>
<dbReference type="Gene3D" id="1.25.40.10">
    <property type="entry name" value="Tetratricopeptide repeat domain"/>
    <property type="match status" value="6"/>
</dbReference>
<evidence type="ECO:0000313" key="3">
    <source>
        <dbReference type="EMBL" id="EFJ19943.1"/>
    </source>
</evidence>
<reference evidence="3 4" key="1">
    <citation type="journal article" date="2011" name="Science">
        <title>The Selaginella genome identifies genetic changes associated with the evolution of vascular plants.</title>
        <authorList>
            <person name="Banks J.A."/>
            <person name="Nishiyama T."/>
            <person name="Hasebe M."/>
            <person name="Bowman J.L."/>
            <person name="Gribskov M."/>
            <person name="dePamphilis C."/>
            <person name="Albert V.A."/>
            <person name="Aono N."/>
            <person name="Aoyama T."/>
            <person name="Ambrose B.A."/>
            <person name="Ashton N.W."/>
            <person name="Axtell M.J."/>
            <person name="Barker E."/>
            <person name="Barker M.S."/>
            <person name="Bennetzen J.L."/>
            <person name="Bonawitz N.D."/>
            <person name="Chapple C."/>
            <person name="Cheng C."/>
            <person name="Correa L.G."/>
            <person name="Dacre M."/>
            <person name="DeBarry J."/>
            <person name="Dreyer I."/>
            <person name="Elias M."/>
            <person name="Engstrom E.M."/>
            <person name="Estelle M."/>
            <person name="Feng L."/>
            <person name="Finet C."/>
            <person name="Floyd S.K."/>
            <person name="Frommer W.B."/>
            <person name="Fujita T."/>
            <person name="Gramzow L."/>
            <person name="Gutensohn M."/>
            <person name="Harholt J."/>
            <person name="Hattori M."/>
            <person name="Heyl A."/>
            <person name="Hirai T."/>
            <person name="Hiwatashi Y."/>
            <person name="Ishikawa M."/>
            <person name="Iwata M."/>
            <person name="Karol K.G."/>
            <person name="Koehler B."/>
            <person name="Kolukisaoglu U."/>
            <person name="Kubo M."/>
            <person name="Kurata T."/>
            <person name="Lalonde S."/>
            <person name="Li K."/>
            <person name="Li Y."/>
            <person name="Litt A."/>
            <person name="Lyons E."/>
            <person name="Manning G."/>
            <person name="Maruyama T."/>
            <person name="Michael T.P."/>
            <person name="Mikami K."/>
            <person name="Miyazaki S."/>
            <person name="Morinaga S."/>
            <person name="Murata T."/>
            <person name="Mueller-Roeber B."/>
            <person name="Nelson D.R."/>
            <person name="Obara M."/>
            <person name="Oguri Y."/>
            <person name="Olmstead R.G."/>
            <person name="Onodera N."/>
            <person name="Petersen B.L."/>
            <person name="Pils B."/>
            <person name="Prigge M."/>
            <person name="Rensing S.A."/>
            <person name="Riano-Pachon D.M."/>
            <person name="Roberts A.W."/>
            <person name="Sato Y."/>
            <person name="Scheller H.V."/>
            <person name="Schulz B."/>
            <person name="Schulz C."/>
            <person name="Shakirov E.V."/>
            <person name="Shibagaki N."/>
            <person name="Shinohara N."/>
            <person name="Shippen D.E."/>
            <person name="Soerensen I."/>
            <person name="Sotooka R."/>
            <person name="Sugimoto N."/>
            <person name="Sugita M."/>
            <person name="Sumikawa N."/>
            <person name="Tanurdzic M."/>
            <person name="Theissen G."/>
            <person name="Ulvskov P."/>
            <person name="Wakazuki S."/>
            <person name="Weng J.K."/>
            <person name="Willats W.W."/>
            <person name="Wipf D."/>
            <person name="Wolf P.G."/>
            <person name="Yang L."/>
            <person name="Zimmer A.D."/>
            <person name="Zhu Q."/>
            <person name="Mitros T."/>
            <person name="Hellsten U."/>
            <person name="Loque D."/>
            <person name="Otillar R."/>
            <person name="Salamov A."/>
            <person name="Schmutz J."/>
            <person name="Shapiro H."/>
            <person name="Lindquist E."/>
            <person name="Lucas S."/>
            <person name="Rokhsar D."/>
            <person name="Grigoriev I.V."/>
        </authorList>
    </citation>
    <scope>NUCLEOTIDE SEQUENCE [LARGE SCALE GENOMIC DNA]</scope>
</reference>
<dbReference type="EMBL" id="GL377604">
    <property type="protein sequence ID" value="EFJ19943.1"/>
    <property type="molecule type" value="Genomic_DNA"/>
</dbReference>
<dbReference type="PANTHER" id="PTHR47926">
    <property type="entry name" value="PENTATRICOPEPTIDE REPEAT-CONTAINING PROTEIN"/>
    <property type="match status" value="1"/>
</dbReference>
<dbReference type="Proteomes" id="UP000001514">
    <property type="component" value="Unassembled WGS sequence"/>
</dbReference>
<gene>
    <name evidence="3" type="ORF">SELMODRAFT_109727</name>
</gene>
<dbReference type="eggNOG" id="KOG4197">
    <property type="taxonomic scope" value="Eukaryota"/>
</dbReference>
<dbReference type="SUPFAM" id="SSF48452">
    <property type="entry name" value="TPR-like"/>
    <property type="match status" value="1"/>
</dbReference>
<evidence type="ECO:0008006" key="5">
    <source>
        <dbReference type="Google" id="ProtNLM"/>
    </source>
</evidence>
<accession>D8S6H0</accession>
<evidence type="ECO:0000256" key="2">
    <source>
        <dbReference type="PROSITE-ProRule" id="PRU00708"/>
    </source>
</evidence>
<dbReference type="InParanoid" id="D8S6H0"/>
<evidence type="ECO:0000313" key="4">
    <source>
        <dbReference type="Proteomes" id="UP000001514"/>
    </source>
</evidence>
<sequence>MGLRNLASWNAIIAANAQNGCFTEAIEALESMIQLKSVTPDRMSFSVLLDSCCGSEHLAHGVKIHGLIFLCAIDSDLFLDNALITMYGRCGSVERAQKVFAAMEERDLVSWTAMIAANAANGHFLASVLLYLRMIQEGVLPDRITYATLLAGCLKQRAIDPGRMIHAHIESFYGRNMDRDNVLGSHLVNLYRRCGSLEEAKSVFDRLGDPDASCWSAMIASYAQSGYGSQALELFQRMDRRGIVPDRLAFLSILSVCSSIDLGRRFHSRIAGMDRENSIATALIQMYGRLGFVEESKGVFDRLEKEQGDGDDRDVAVWTSLIQAYARNNRPREALEIFAAMMDHRCEPDAASFASAMDACSSLGDLTLARKIHAQIISLSSNPREEIQILATNAAIAMYGKCKSLEEAKTAFDRAIHAKNTVNTATWNAMIGAYAQNGHPGAGLELYQQMKSQGIQPDRATLVIALDAAAMIEEFELGRDVLIDGALEYDERVATAVIGMLARSGKTIRAKRVFDSIPRRDGICWSAMVTAYAQNGHSILALELFSEMVVEGFVADKAAIVSILAACSQSGDFRRGRSYFASMQADFSVDPIAEHYACVVDLFSRIGWIREAQELAREMPFKADRAAAMALLAGGRTGGVRSFRGDDLGASLDCAAPYVLLSNIYKQSEL</sequence>
<keyword evidence="4" id="KW-1185">Reference proteome</keyword>
<dbReference type="InterPro" id="IPR011990">
    <property type="entry name" value="TPR-like_helical_dom_sf"/>
</dbReference>